<accession>A0A081B8L8</accession>
<name>A0A081B8L8_9HYPH</name>
<evidence type="ECO:0000256" key="1">
    <source>
        <dbReference type="SAM" id="MobiDB-lite"/>
    </source>
</evidence>
<dbReference type="RefSeq" id="WP_045443470.1">
    <property type="nucleotide sequence ID" value="NZ_BBIO01000003.1"/>
</dbReference>
<protein>
    <submittedName>
        <fullName evidence="3">Conserved protein</fullName>
    </submittedName>
</protein>
<feature type="compositionally biased region" description="Polar residues" evidence="1">
    <location>
        <begin position="278"/>
        <end position="290"/>
    </location>
</feature>
<comment type="caution">
    <text evidence="3">The sequence shown here is derived from an EMBL/GenBank/DDBJ whole genome shotgun (WGS) entry which is preliminary data.</text>
</comment>
<keyword evidence="2" id="KW-0732">Signal</keyword>
<sequence>MKKSIALASALLAGSLAGTAAAKVPEAQTNRLGNDLTPIGAEKAGNGGDIPAWTGGLTSVPDNVKGEYKAGELMPNPFAGDQPKLEITSANMGQYSDKLTEGYKALLTTYPDYKMKVYQTRRTCAYPEFVYEATKRNAQVAELTPGGNGVSEGIMGFPFPIPNNALEVIWNHTLRYRAFKLTREFTAAPVTRSGEYELQTVQDEAILQWSDPSKKRAEELNNISLYYIANTVAPARSAGSVILVHETLNRAIEDRKAWQYSPGTRRVRRAPNIAYDNPGTNSDGLSTSDSFDGYNGAPDRYDWTVLGKSEKFVAANSYDATLATYDQLIKPLHLNQDYVRYENHRVWTIEAKLKEGTRHVYSRRVKHLDEDSWTMTGAELYDGRGELWRVQELHGRQSYAVPLCNKGAEIVYDLQAGRYLALALQNEGQPINYAADELNADRYTPAAIRRLGVR</sequence>
<dbReference type="Pfam" id="PF07044">
    <property type="entry name" value="DUF1329"/>
    <property type="match status" value="1"/>
</dbReference>
<dbReference type="InterPro" id="IPR010752">
    <property type="entry name" value="DUF1329"/>
</dbReference>
<dbReference type="Gene3D" id="2.50.20.10">
    <property type="entry name" value="Lipoprotein localisation LolA/LolB/LppX"/>
    <property type="match status" value="1"/>
</dbReference>
<keyword evidence="4" id="KW-1185">Reference proteome</keyword>
<dbReference type="Proteomes" id="UP000028702">
    <property type="component" value="Unassembled WGS sequence"/>
</dbReference>
<dbReference type="STRING" id="1333998.M2A_0885"/>
<evidence type="ECO:0000256" key="2">
    <source>
        <dbReference type="SAM" id="SignalP"/>
    </source>
</evidence>
<gene>
    <name evidence="3" type="ORF">M2A_0885</name>
</gene>
<feature type="region of interest" description="Disordered" evidence="1">
    <location>
        <begin position="271"/>
        <end position="291"/>
    </location>
</feature>
<reference evidence="3 4" key="1">
    <citation type="submission" date="2014-07" db="EMBL/GenBank/DDBJ databases">
        <title>Tepidicaulis marinum gen. nov., sp. nov., a novel marine bacterium denitrifying nitrate to nitrous oxide strictly under microaerobic conditions.</title>
        <authorList>
            <person name="Takeuchi M."/>
            <person name="Yamagishi T."/>
            <person name="Kamagata Y."/>
            <person name="Oshima K."/>
            <person name="Hattori M."/>
            <person name="Katayama T."/>
            <person name="Hanada S."/>
            <person name="Tamaki H."/>
            <person name="Marumo K."/>
            <person name="Maeda H."/>
            <person name="Nedachi M."/>
            <person name="Iwasaki W."/>
            <person name="Suwa Y."/>
            <person name="Sakata S."/>
        </authorList>
    </citation>
    <scope>NUCLEOTIDE SEQUENCE [LARGE SCALE GENOMIC DNA]</scope>
    <source>
        <strain evidence="3 4">MA2</strain>
    </source>
</reference>
<dbReference type="EMBL" id="BBIO01000003">
    <property type="protein sequence ID" value="GAK44386.1"/>
    <property type="molecule type" value="Genomic_DNA"/>
</dbReference>
<proteinExistence type="predicted"/>
<feature type="signal peptide" evidence="2">
    <location>
        <begin position="1"/>
        <end position="22"/>
    </location>
</feature>
<dbReference type="CDD" id="cd16329">
    <property type="entry name" value="LolA_like"/>
    <property type="match status" value="1"/>
</dbReference>
<organism evidence="3 4">
    <name type="scientific">Tepidicaulis marinus</name>
    <dbReference type="NCBI Taxonomy" id="1333998"/>
    <lineage>
        <taxon>Bacteria</taxon>
        <taxon>Pseudomonadati</taxon>
        <taxon>Pseudomonadota</taxon>
        <taxon>Alphaproteobacteria</taxon>
        <taxon>Hyphomicrobiales</taxon>
        <taxon>Parvibaculaceae</taxon>
        <taxon>Tepidicaulis</taxon>
    </lineage>
</organism>
<evidence type="ECO:0000313" key="3">
    <source>
        <dbReference type="EMBL" id="GAK44386.1"/>
    </source>
</evidence>
<dbReference type="eggNOG" id="ENOG502Z7HQ">
    <property type="taxonomic scope" value="Bacteria"/>
</dbReference>
<dbReference type="AlphaFoldDB" id="A0A081B8L8"/>
<evidence type="ECO:0000313" key="4">
    <source>
        <dbReference type="Proteomes" id="UP000028702"/>
    </source>
</evidence>
<feature type="chain" id="PRO_5001754877" evidence="2">
    <location>
        <begin position="23"/>
        <end position="454"/>
    </location>
</feature>